<evidence type="ECO:0000256" key="3">
    <source>
        <dbReference type="ARBA" id="ARBA00004236"/>
    </source>
</evidence>
<keyword evidence="20" id="KW-0342">GTP-binding</keyword>
<organism evidence="44 45">
    <name type="scientific">Chanos chanos</name>
    <name type="common">Milkfish</name>
    <name type="synonym">Mugil chanos</name>
    <dbReference type="NCBI Taxonomy" id="29144"/>
    <lineage>
        <taxon>Eukaryota</taxon>
        <taxon>Metazoa</taxon>
        <taxon>Chordata</taxon>
        <taxon>Craniata</taxon>
        <taxon>Vertebrata</taxon>
        <taxon>Euteleostomi</taxon>
        <taxon>Actinopterygii</taxon>
        <taxon>Neopterygii</taxon>
        <taxon>Teleostei</taxon>
        <taxon>Ostariophysi</taxon>
        <taxon>Gonorynchiformes</taxon>
        <taxon>Chanidae</taxon>
        <taxon>Chanos</taxon>
    </lineage>
</organism>
<feature type="active site" evidence="41">
    <location>
        <position position="302"/>
    </location>
</feature>
<evidence type="ECO:0000256" key="22">
    <source>
        <dbReference type="ARBA" id="ARBA00023242"/>
    </source>
</evidence>
<keyword evidence="10" id="KW-0963">Cytoplasm</keyword>
<evidence type="ECO:0000256" key="23">
    <source>
        <dbReference type="ARBA" id="ARBA00023315"/>
    </source>
</evidence>
<dbReference type="InterPro" id="IPR014756">
    <property type="entry name" value="Ig_E-set"/>
</dbReference>
<evidence type="ECO:0000256" key="18">
    <source>
        <dbReference type="ARBA" id="ARBA00022837"/>
    </source>
</evidence>
<evidence type="ECO:0000256" key="36">
    <source>
        <dbReference type="ARBA" id="ARBA00043138"/>
    </source>
</evidence>
<dbReference type="AlphaFoldDB" id="A0A6J2VSQ6"/>
<evidence type="ECO:0000256" key="2">
    <source>
        <dbReference type="ARBA" id="ARBA00004173"/>
    </source>
</evidence>
<evidence type="ECO:0000256" key="8">
    <source>
        <dbReference type="ARBA" id="ARBA00022454"/>
    </source>
</evidence>
<comment type="similarity">
    <text evidence="7">Belongs to the transglutaminase superfamily. Transglutaminase family.</text>
</comment>
<dbReference type="CTD" id="559691"/>
<keyword evidence="21" id="KW-0472">Membrane</keyword>
<dbReference type="GO" id="GO:0003810">
    <property type="term" value="F:protein-glutamine gamma-glutamyltransferase activity"/>
    <property type="evidence" value="ECO:0007669"/>
    <property type="project" value="UniProtKB-EC"/>
</dbReference>
<keyword evidence="16" id="KW-0547">Nucleotide-binding</keyword>
<dbReference type="Pfam" id="PF00868">
    <property type="entry name" value="Transglut_N"/>
    <property type="match status" value="1"/>
</dbReference>
<evidence type="ECO:0000256" key="15">
    <source>
        <dbReference type="ARBA" id="ARBA00022723"/>
    </source>
</evidence>
<keyword evidence="11" id="KW-0964">Secreted</keyword>
<dbReference type="Pfam" id="PF00927">
    <property type="entry name" value="Transglut_C"/>
    <property type="match status" value="2"/>
</dbReference>
<comment type="cofactor">
    <cofactor evidence="42">
        <name>Ca(2+)</name>
        <dbReference type="ChEBI" id="CHEBI:29108"/>
    </cofactor>
    <text evidence="42">Binds 1 Ca(2+) ion per subunit.</text>
</comment>
<evidence type="ECO:0000256" key="27">
    <source>
        <dbReference type="ARBA" id="ARBA00039019"/>
    </source>
</evidence>
<comment type="catalytic activity">
    <reaction evidence="40">
        <text>L-glutaminyl-[protein] + dopamine = 5-dopaminyl-L-glutamyl-[protein] + NH4(+)</text>
        <dbReference type="Rhea" id="RHEA:66556"/>
        <dbReference type="Rhea" id="RHEA-COMP:10207"/>
        <dbReference type="Rhea" id="RHEA-COMP:17053"/>
        <dbReference type="ChEBI" id="CHEBI:28938"/>
        <dbReference type="ChEBI" id="CHEBI:30011"/>
        <dbReference type="ChEBI" id="CHEBI:59905"/>
        <dbReference type="ChEBI" id="CHEBI:167175"/>
    </reaction>
    <physiologicalReaction direction="left-to-right" evidence="40">
        <dbReference type="Rhea" id="RHEA:66557"/>
    </physiologicalReaction>
</comment>
<evidence type="ECO:0000256" key="12">
    <source>
        <dbReference type="ARBA" id="ARBA00022530"/>
    </source>
</evidence>
<dbReference type="GO" id="GO:0046872">
    <property type="term" value="F:metal ion binding"/>
    <property type="evidence" value="ECO:0007669"/>
    <property type="project" value="UniProtKB-KW"/>
</dbReference>
<accession>A0A6J2VSQ6</accession>
<dbReference type="OrthoDB" id="437511at2759"/>
<dbReference type="RefSeq" id="XP_030634968.1">
    <property type="nucleotide sequence ID" value="XM_030779108.1"/>
</dbReference>
<dbReference type="Pfam" id="PF01841">
    <property type="entry name" value="Transglut_core"/>
    <property type="match status" value="1"/>
</dbReference>
<dbReference type="GeneID" id="115816138"/>
<keyword evidence="9" id="KW-1003">Cell membrane</keyword>
<gene>
    <name evidence="45" type="primary">tgm8</name>
</gene>
<evidence type="ECO:0000313" key="44">
    <source>
        <dbReference type="Proteomes" id="UP000504632"/>
    </source>
</evidence>
<dbReference type="EC" id="3.5.1.44" evidence="27"/>
<dbReference type="InterPro" id="IPR002931">
    <property type="entry name" value="Transglutaminase-like"/>
</dbReference>
<evidence type="ECO:0000256" key="29">
    <source>
        <dbReference type="ARBA" id="ARBA00041650"/>
    </source>
</evidence>
<evidence type="ECO:0000256" key="7">
    <source>
        <dbReference type="ARBA" id="ARBA00005968"/>
    </source>
</evidence>
<dbReference type="SUPFAM" id="SSF54001">
    <property type="entry name" value="Cysteine proteinases"/>
    <property type="match status" value="1"/>
</dbReference>
<evidence type="ECO:0000259" key="43">
    <source>
        <dbReference type="SMART" id="SM00460"/>
    </source>
</evidence>
<dbReference type="Gene3D" id="3.90.260.10">
    <property type="entry name" value="Transglutaminase-like"/>
    <property type="match status" value="1"/>
</dbReference>
<evidence type="ECO:0000256" key="41">
    <source>
        <dbReference type="PIRSR" id="PIRSR000459-1"/>
    </source>
</evidence>
<keyword evidence="8" id="KW-0158">Chromosome</keyword>
<keyword evidence="18 42" id="KW-0106">Calcium</keyword>
<evidence type="ECO:0000256" key="1">
    <source>
        <dbReference type="ARBA" id="ARBA00004123"/>
    </source>
</evidence>
<dbReference type="PANTHER" id="PTHR11590:SF6">
    <property type="entry name" value="PROTEIN-GLUTAMINE GAMMA-GLUTAMYLTRANSFERASE 2"/>
    <property type="match status" value="1"/>
</dbReference>
<evidence type="ECO:0000256" key="31">
    <source>
        <dbReference type="ARBA" id="ARBA00042099"/>
    </source>
</evidence>
<dbReference type="GO" id="GO:0050568">
    <property type="term" value="F:protein-glutamine glutaminase activity"/>
    <property type="evidence" value="ECO:0007669"/>
    <property type="project" value="UniProtKB-EC"/>
</dbReference>
<evidence type="ECO:0000256" key="6">
    <source>
        <dbReference type="ARBA" id="ARBA00004514"/>
    </source>
</evidence>
<evidence type="ECO:0000256" key="19">
    <source>
        <dbReference type="ARBA" id="ARBA00023128"/>
    </source>
</evidence>
<evidence type="ECO:0000256" key="40">
    <source>
        <dbReference type="ARBA" id="ARBA00048365"/>
    </source>
</evidence>
<dbReference type="FunFam" id="2.60.40.10:FF:000090">
    <property type="entry name" value="Protein-glutamine gamma-glutamyltransferase 2"/>
    <property type="match status" value="1"/>
</dbReference>
<sequence>MVQLHCVKNNTAHHTNDIAVDRLIVRRGQPFHLTFHMGRPFVSGHDFLELTVETGPDPSEALGTKTVFRCEKHSGVRDKKSWRMEVSETDATTVTMSIVCSADASIGLYTLSVKTVSLESETARLGNLLVLFNPWCEGDALCHLHLLNVILLKLYLLANCLSLAVTMRAEDWVFLPDEEERQEYVMREQGILYKGTGNYITPMAWDFGQFEDDVIDICLTLLDMNPKCLKNASEDFSARCNPIYVSRVVSAMINSNDDHGVLMGRWSEPYFGGVSPAHWNGSVQILRKWMKYDCHPVKYGQCWVFAAVMCTVLRCLGIPCRVVSNYESAHDTDKSLTVDEYFSDYGVRPKQTQDSVWNYHVWVEAWMKRPDLSSTSIYDGWQVLDPTPQEKSSGVYCCGPAPVKAVLEGHTDVKYDVPFVYAEVNADRITWLVMANGSKKCILSDTTSVGQNISTKAVGKDARVDITANYKQNEGSGKEREIYKEAVKRNLNNNKDSDSTLKPPNMSMKIEEVGKPISGMDIALTVTLHSDHPTAQNLSVHINAQAMRYTGIPAADICSLFKEIQLQPNEDQSIPITIPYSSYGPKMLTNNSIKVTVIATDKEDPKETFLAQKDIVPQSPTLKITTSGIPMQYSQMSVEVALENPLPVALKDCTLSVTGSGLLRHTREFRFPEVGAGQTTRTVISFWPYRPGPKTLVANFDCQTFRDIKASCNVDIRASISYCGILY</sequence>
<feature type="binding site" evidence="42">
    <location>
        <position position="427"/>
    </location>
    <ligand>
        <name>Ca(2+)</name>
        <dbReference type="ChEBI" id="CHEBI:29108"/>
    </ligand>
</feature>
<evidence type="ECO:0000256" key="13">
    <source>
        <dbReference type="ARBA" id="ARBA00022670"/>
    </source>
</evidence>
<dbReference type="GO" id="GO:0006508">
    <property type="term" value="P:proteolysis"/>
    <property type="evidence" value="ECO:0007669"/>
    <property type="project" value="UniProtKB-KW"/>
</dbReference>
<dbReference type="GO" id="GO:0005694">
    <property type="term" value="C:chromosome"/>
    <property type="evidence" value="ECO:0007669"/>
    <property type="project" value="UniProtKB-SubCell"/>
</dbReference>
<keyword evidence="23" id="KW-0012">Acyltransferase</keyword>
<dbReference type="GO" id="GO:0005829">
    <property type="term" value="C:cytosol"/>
    <property type="evidence" value="ECO:0007669"/>
    <property type="project" value="UniProtKB-SubCell"/>
</dbReference>
<keyword evidence="13" id="KW-0645">Protease</keyword>
<feature type="binding site" evidence="42">
    <location>
        <position position="479"/>
    </location>
    <ligand>
        <name>Ca(2+)</name>
        <dbReference type="ChEBI" id="CHEBI:29108"/>
    </ligand>
</feature>
<dbReference type="FunFam" id="3.90.260.10:FF:000001">
    <property type="entry name" value="Protein-glutamine gamma-glutamyltransferase 2"/>
    <property type="match status" value="1"/>
</dbReference>
<proteinExistence type="inferred from homology"/>
<protein>
    <recommendedName>
        <fullName evidence="28">Protein-glutamine gamma-glutamyltransferase 2</fullName>
        <ecNumber evidence="24">2.3.2.13</ecNumber>
        <ecNumber evidence="27">3.5.1.44</ecNumber>
    </recommendedName>
    <alternativeName>
        <fullName evidence="31">Isopeptidase TGM2</fullName>
    </alternativeName>
    <alternativeName>
        <fullName evidence="33">Protein-glutamine deamidase TGM2</fullName>
    </alternativeName>
    <alternativeName>
        <fullName evidence="32">Protein-glutamine dopaminyltransferase TGM2</fullName>
    </alternativeName>
    <alternativeName>
        <fullName evidence="35">Protein-glutamine histaminyltransferase TGM2</fullName>
    </alternativeName>
    <alternativeName>
        <fullName evidence="36">Protein-glutamine noradrenalinyltransferase TGM2</fullName>
    </alternativeName>
    <alternativeName>
        <fullName evidence="34">Protein-glutamine serotonyltransferase TGM2</fullName>
    </alternativeName>
    <alternativeName>
        <fullName evidence="30">Tissue transglutaminase</fullName>
    </alternativeName>
    <alternativeName>
        <fullName evidence="29">Transglutaminase-2</fullName>
    </alternativeName>
</protein>
<evidence type="ECO:0000256" key="32">
    <source>
        <dbReference type="ARBA" id="ARBA00042105"/>
    </source>
</evidence>
<evidence type="ECO:0000256" key="14">
    <source>
        <dbReference type="ARBA" id="ARBA00022679"/>
    </source>
</evidence>
<comment type="subcellular location">
    <subcellularLocation>
        <location evidence="3">Cell membrane</location>
    </subcellularLocation>
    <subcellularLocation>
        <location evidence="4">Chromosome</location>
    </subcellularLocation>
    <subcellularLocation>
        <location evidence="6">Cytoplasm</location>
        <location evidence="6">Cytosol</location>
    </subcellularLocation>
    <subcellularLocation>
        <location evidence="2">Mitochondrion</location>
    </subcellularLocation>
    <subcellularLocation>
        <location evidence="1">Nucleus</location>
    </subcellularLocation>
    <subcellularLocation>
        <location evidence="5">Secreted</location>
        <location evidence="5">Extracellular space</location>
        <location evidence="5">Extracellular matrix</location>
    </subcellularLocation>
</comment>
<evidence type="ECO:0000256" key="26">
    <source>
        <dbReference type="ARBA" id="ARBA00036876"/>
    </source>
</evidence>
<dbReference type="InterPro" id="IPR008958">
    <property type="entry name" value="Transglutaminase_C"/>
</dbReference>
<evidence type="ECO:0000256" key="17">
    <source>
        <dbReference type="ARBA" id="ARBA00022801"/>
    </source>
</evidence>
<dbReference type="GO" id="GO:0008233">
    <property type="term" value="F:peptidase activity"/>
    <property type="evidence" value="ECO:0007669"/>
    <property type="project" value="UniProtKB-KW"/>
</dbReference>
<comment type="catalytic activity">
    <reaction evidence="26">
        <text>L-glutaminyl-[protein] + L-lysyl-[protein] = [protein]-L-lysyl-N(6)-5-L-glutamyl-[protein] + NH4(+)</text>
        <dbReference type="Rhea" id="RHEA:54816"/>
        <dbReference type="Rhea" id="RHEA-COMP:9752"/>
        <dbReference type="Rhea" id="RHEA-COMP:10207"/>
        <dbReference type="Rhea" id="RHEA-COMP:14005"/>
        <dbReference type="ChEBI" id="CHEBI:28938"/>
        <dbReference type="ChEBI" id="CHEBI:29969"/>
        <dbReference type="ChEBI" id="CHEBI:30011"/>
        <dbReference type="ChEBI" id="CHEBI:138370"/>
        <dbReference type="EC" id="2.3.2.13"/>
    </reaction>
    <physiologicalReaction direction="left-to-right" evidence="26">
        <dbReference type="Rhea" id="RHEA:54817"/>
    </physiologicalReaction>
</comment>
<evidence type="ECO:0000256" key="20">
    <source>
        <dbReference type="ARBA" id="ARBA00023134"/>
    </source>
</evidence>
<evidence type="ECO:0000256" key="4">
    <source>
        <dbReference type="ARBA" id="ARBA00004286"/>
    </source>
</evidence>
<keyword evidence="19" id="KW-0496">Mitochondrion</keyword>
<dbReference type="InterPro" id="IPR050779">
    <property type="entry name" value="Transglutaminase"/>
</dbReference>
<dbReference type="Proteomes" id="UP000504632">
    <property type="component" value="Chromosome 7"/>
</dbReference>
<dbReference type="InterPro" id="IPR036985">
    <property type="entry name" value="Transglutaminase-like_sf"/>
</dbReference>
<feature type="binding site" evidence="42">
    <location>
        <position position="425"/>
    </location>
    <ligand>
        <name>Ca(2+)</name>
        <dbReference type="ChEBI" id="CHEBI:29108"/>
    </ligand>
</feature>
<evidence type="ECO:0000256" key="24">
    <source>
        <dbReference type="ARBA" id="ARBA00024222"/>
    </source>
</evidence>
<evidence type="ECO:0000256" key="37">
    <source>
        <dbReference type="ARBA" id="ARBA00047868"/>
    </source>
</evidence>
<comment type="catalytic activity">
    <reaction evidence="25">
        <text>L-glutaminyl-[protein] + serotonin = 5-serotonyl-L-glutamyl-[protein] + NH4(+)</text>
        <dbReference type="Rhea" id="RHEA:66552"/>
        <dbReference type="Rhea" id="RHEA-COMP:10207"/>
        <dbReference type="Rhea" id="RHEA-COMP:17052"/>
        <dbReference type="ChEBI" id="CHEBI:28938"/>
        <dbReference type="ChEBI" id="CHEBI:30011"/>
        <dbReference type="ChEBI" id="CHEBI:167174"/>
        <dbReference type="ChEBI" id="CHEBI:350546"/>
    </reaction>
    <physiologicalReaction direction="left-to-right" evidence="25">
        <dbReference type="Rhea" id="RHEA:66553"/>
    </physiologicalReaction>
</comment>
<dbReference type="GO" id="GO:0005739">
    <property type="term" value="C:mitochondrion"/>
    <property type="evidence" value="ECO:0007669"/>
    <property type="project" value="UniProtKB-SubCell"/>
</dbReference>
<feature type="active site" evidence="41">
    <location>
        <position position="385"/>
    </location>
</feature>
<keyword evidence="12" id="KW-0272">Extracellular matrix</keyword>
<evidence type="ECO:0000256" key="21">
    <source>
        <dbReference type="ARBA" id="ARBA00023136"/>
    </source>
</evidence>
<dbReference type="SUPFAM" id="SSF49309">
    <property type="entry name" value="Transglutaminase, two C-terminal domains"/>
    <property type="match status" value="2"/>
</dbReference>
<feature type="active site" evidence="41">
    <location>
        <position position="360"/>
    </location>
</feature>
<evidence type="ECO:0000256" key="39">
    <source>
        <dbReference type="ARBA" id="ARBA00048230"/>
    </source>
</evidence>
<evidence type="ECO:0000256" key="33">
    <source>
        <dbReference type="ARBA" id="ARBA00042239"/>
    </source>
</evidence>
<evidence type="ECO:0000256" key="38">
    <source>
        <dbReference type="ARBA" id="ARBA00047876"/>
    </source>
</evidence>
<evidence type="ECO:0000256" key="30">
    <source>
        <dbReference type="ARBA" id="ARBA00041677"/>
    </source>
</evidence>
<comment type="catalytic activity">
    <reaction evidence="39">
        <text>L-glutaminyl-[protein] + (R)-noradrenaline = 5-(R)-noradrenalinyl-L-glutamyl-[protein] + NH4(+)</text>
        <dbReference type="Rhea" id="RHEA:66560"/>
        <dbReference type="Rhea" id="RHEA-COMP:10207"/>
        <dbReference type="Rhea" id="RHEA-COMP:17054"/>
        <dbReference type="ChEBI" id="CHEBI:28938"/>
        <dbReference type="ChEBI" id="CHEBI:30011"/>
        <dbReference type="ChEBI" id="CHEBI:72587"/>
        <dbReference type="ChEBI" id="CHEBI:167178"/>
    </reaction>
    <physiologicalReaction direction="left-to-right" evidence="39">
        <dbReference type="Rhea" id="RHEA:66561"/>
    </physiologicalReaction>
</comment>
<comment type="catalytic activity">
    <reaction evidence="37">
        <text>L-glutaminyl-[protein] + H2O = L-glutamyl-[protein] + NH4(+)</text>
        <dbReference type="Rhea" id="RHEA:16441"/>
        <dbReference type="Rhea" id="RHEA-COMP:10207"/>
        <dbReference type="Rhea" id="RHEA-COMP:10208"/>
        <dbReference type="ChEBI" id="CHEBI:15377"/>
        <dbReference type="ChEBI" id="CHEBI:28938"/>
        <dbReference type="ChEBI" id="CHEBI:29973"/>
        <dbReference type="ChEBI" id="CHEBI:30011"/>
        <dbReference type="EC" id="3.5.1.44"/>
    </reaction>
    <physiologicalReaction direction="left-to-right" evidence="37">
        <dbReference type="Rhea" id="RHEA:16442"/>
    </physiologicalReaction>
</comment>
<dbReference type="SUPFAM" id="SSF81296">
    <property type="entry name" value="E set domains"/>
    <property type="match status" value="1"/>
</dbReference>
<evidence type="ECO:0000256" key="34">
    <source>
        <dbReference type="ARBA" id="ARBA00042912"/>
    </source>
</evidence>
<dbReference type="InterPro" id="IPR001102">
    <property type="entry name" value="Transglutaminase_N"/>
</dbReference>
<dbReference type="InterPro" id="IPR023608">
    <property type="entry name" value="Transglutaminase_animal"/>
</dbReference>
<evidence type="ECO:0000256" key="9">
    <source>
        <dbReference type="ARBA" id="ARBA00022475"/>
    </source>
</evidence>
<keyword evidence="44" id="KW-1185">Reference proteome</keyword>
<evidence type="ECO:0000256" key="35">
    <source>
        <dbReference type="ARBA" id="ARBA00043104"/>
    </source>
</evidence>
<comment type="catalytic activity">
    <reaction evidence="38">
        <text>L-glutaminyl-[protein] + histamine = 5-histaminyl-L-glutamyl-[protein] + NH4(+)</text>
        <dbReference type="Rhea" id="RHEA:66564"/>
        <dbReference type="Rhea" id="RHEA-COMP:10207"/>
        <dbReference type="Rhea" id="RHEA-COMP:17056"/>
        <dbReference type="ChEBI" id="CHEBI:28938"/>
        <dbReference type="ChEBI" id="CHEBI:30011"/>
        <dbReference type="ChEBI" id="CHEBI:58432"/>
        <dbReference type="ChEBI" id="CHEBI:167179"/>
    </reaction>
    <physiologicalReaction direction="left-to-right" evidence="38">
        <dbReference type="Rhea" id="RHEA:66565"/>
    </physiologicalReaction>
</comment>
<reference evidence="45" key="1">
    <citation type="submission" date="2025-08" db="UniProtKB">
        <authorList>
            <consortium name="RefSeq"/>
        </authorList>
    </citation>
    <scope>IDENTIFICATION</scope>
</reference>
<evidence type="ECO:0000256" key="11">
    <source>
        <dbReference type="ARBA" id="ARBA00022525"/>
    </source>
</evidence>
<name>A0A6J2VSQ6_CHACN</name>
<dbReference type="InterPro" id="IPR013783">
    <property type="entry name" value="Ig-like_fold"/>
</dbReference>
<dbReference type="InterPro" id="IPR036238">
    <property type="entry name" value="Transglutaminase_C_sf"/>
</dbReference>
<evidence type="ECO:0000256" key="28">
    <source>
        <dbReference type="ARBA" id="ARBA00040561"/>
    </source>
</evidence>
<dbReference type="GO" id="GO:0005886">
    <property type="term" value="C:plasma membrane"/>
    <property type="evidence" value="ECO:0007669"/>
    <property type="project" value="UniProtKB-SubCell"/>
</dbReference>
<dbReference type="InParanoid" id="A0A6J2VSQ6"/>
<evidence type="ECO:0000313" key="45">
    <source>
        <dbReference type="RefSeq" id="XP_030634968.1"/>
    </source>
</evidence>
<dbReference type="SMART" id="SM00460">
    <property type="entry name" value="TGc"/>
    <property type="match status" value="1"/>
</dbReference>
<dbReference type="PROSITE" id="PS00547">
    <property type="entry name" value="TRANSGLUTAMINASES"/>
    <property type="match status" value="1"/>
</dbReference>
<dbReference type="GO" id="GO:0005634">
    <property type="term" value="C:nucleus"/>
    <property type="evidence" value="ECO:0007669"/>
    <property type="project" value="UniProtKB-SubCell"/>
</dbReference>
<keyword evidence="14" id="KW-0808">Transferase</keyword>
<dbReference type="Gene3D" id="2.60.40.10">
    <property type="entry name" value="Immunoglobulins"/>
    <property type="match status" value="3"/>
</dbReference>
<dbReference type="InterPro" id="IPR038765">
    <property type="entry name" value="Papain-like_cys_pep_sf"/>
</dbReference>
<feature type="domain" description="Transglutaminase-like" evidence="43">
    <location>
        <begin position="294"/>
        <end position="388"/>
    </location>
</feature>
<evidence type="ECO:0000256" key="42">
    <source>
        <dbReference type="PIRSR" id="PIRSR000459-2"/>
    </source>
</evidence>
<evidence type="ECO:0000256" key="25">
    <source>
        <dbReference type="ARBA" id="ARBA00036377"/>
    </source>
</evidence>
<dbReference type="GO" id="GO:0005525">
    <property type="term" value="F:GTP binding"/>
    <property type="evidence" value="ECO:0007669"/>
    <property type="project" value="UniProtKB-KW"/>
</dbReference>
<evidence type="ECO:0000256" key="10">
    <source>
        <dbReference type="ARBA" id="ARBA00022490"/>
    </source>
</evidence>
<keyword evidence="15 42" id="KW-0479">Metal-binding</keyword>
<dbReference type="InterPro" id="IPR013808">
    <property type="entry name" value="Transglutaminase_AS"/>
</dbReference>
<evidence type="ECO:0000256" key="5">
    <source>
        <dbReference type="ARBA" id="ARBA00004498"/>
    </source>
</evidence>
<keyword evidence="17" id="KW-0378">Hydrolase</keyword>
<dbReference type="GO" id="GO:0007399">
    <property type="term" value="P:nervous system development"/>
    <property type="evidence" value="ECO:0007669"/>
    <property type="project" value="UniProtKB-ARBA"/>
</dbReference>
<dbReference type="EC" id="2.3.2.13" evidence="24"/>
<feature type="binding site" evidence="42">
    <location>
        <position position="474"/>
    </location>
    <ligand>
        <name>Ca(2+)</name>
        <dbReference type="ChEBI" id="CHEBI:29108"/>
    </ligand>
</feature>
<keyword evidence="22" id="KW-0539">Nucleus</keyword>
<evidence type="ECO:0000256" key="16">
    <source>
        <dbReference type="ARBA" id="ARBA00022741"/>
    </source>
</evidence>
<dbReference type="PIRSF" id="PIRSF000459">
    <property type="entry name" value="TGM_EBP42"/>
    <property type="match status" value="1"/>
</dbReference>
<dbReference type="PANTHER" id="PTHR11590">
    <property type="entry name" value="PROTEIN-GLUTAMINE GAMMA-GLUTAMYLTRANSFERASE"/>
    <property type="match status" value="1"/>
</dbReference>